<dbReference type="GO" id="GO:0007219">
    <property type="term" value="P:Notch signaling pathway"/>
    <property type="evidence" value="ECO:0007669"/>
    <property type="project" value="TreeGrafter"/>
</dbReference>
<dbReference type="VEuPathDB" id="VectorBase:LDEU001349"/>
<dbReference type="PRINTS" id="PR00010">
    <property type="entry name" value="EGFBLOOD"/>
</dbReference>
<comment type="caution">
    <text evidence="10">The sequence shown here is derived from an EMBL/GenBank/DDBJ whole genome shotgun (WGS) entry which is preliminary data.</text>
</comment>
<dbReference type="Proteomes" id="UP000288716">
    <property type="component" value="Unassembled WGS sequence"/>
</dbReference>
<dbReference type="PROSITE" id="PS00010">
    <property type="entry name" value="ASX_HYDROXYL"/>
    <property type="match status" value="1"/>
</dbReference>
<dbReference type="PROSITE" id="PS50026">
    <property type="entry name" value="EGF_3"/>
    <property type="match status" value="2"/>
</dbReference>
<feature type="domain" description="CUB" evidence="8">
    <location>
        <begin position="95"/>
        <end position="136"/>
    </location>
</feature>
<dbReference type="PROSITE" id="PS01186">
    <property type="entry name" value="EGF_2"/>
    <property type="match status" value="1"/>
</dbReference>
<dbReference type="FunFam" id="2.10.25.10:FF:000472">
    <property type="entry name" value="Uncharacterized protein, isoform A"/>
    <property type="match status" value="1"/>
</dbReference>
<dbReference type="GO" id="GO:0005509">
    <property type="term" value="F:calcium ion binding"/>
    <property type="evidence" value="ECO:0007669"/>
    <property type="project" value="InterPro"/>
</dbReference>
<feature type="domain" description="EGF-like" evidence="9">
    <location>
        <begin position="53"/>
        <end position="89"/>
    </location>
</feature>
<feature type="disulfide bond" evidence="6">
    <location>
        <begin position="95"/>
        <end position="122"/>
    </location>
</feature>
<evidence type="ECO:0000313" key="10">
    <source>
        <dbReference type="EMBL" id="RWS30691.1"/>
    </source>
</evidence>
<dbReference type="PANTHER" id="PTHR12916">
    <property type="entry name" value="CYTOCHROME C OXIDASE POLYPEPTIDE VIC-2"/>
    <property type="match status" value="1"/>
</dbReference>
<name>A0A443ST52_9ACAR</name>
<dbReference type="SUPFAM" id="SSF57196">
    <property type="entry name" value="EGF/Laminin"/>
    <property type="match status" value="2"/>
</dbReference>
<proteinExistence type="predicted"/>
<keyword evidence="11" id="KW-1185">Reference proteome</keyword>
<dbReference type="OrthoDB" id="6406940at2759"/>
<dbReference type="PANTHER" id="PTHR12916:SF11">
    <property type="entry name" value="MUCIN-4"/>
    <property type="match status" value="1"/>
</dbReference>
<evidence type="ECO:0000256" key="3">
    <source>
        <dbReference type="ARBA" id="ARBA00022737"/>
    </source>
</evidence>
<protein>
    <submittedName>
        <fullName evidence="10">Cubilin-like protein</fullName>
    </submittedName>
</protein>
<dbReference type="CDD" id="cd00054">
    <property type="entry name" value="EGF_CA"/>
    <property type="match status" value="1"/>
</dbReference>
<reference evidence="10 11" key="1">
    <citation type="journal article" date="2018" name="Gigascience">
        <title>Genomes of trombidid mites reveal novel predicted allergens and laterally-transferred genes associated with secondary metabolism.</title>
        <authorList>
            <person name="Dong X."/>
            <person name="Chaisiri K."/>
            <person name="Xia D."/>
            <person name="Armstrong S.D."/>
            <person name="Fang Y."/>
            <person name="Donnelly M.J."/>
            <person name="Kadowaki T."/>
            <person name="McGarry J.W."/>
            <person name="Darby A.C."/>
            <person name="Makepeace B.L."/>
        </authorList>
    </citation>
    <scope>NUCLEOTIDE SEQUENCE [LARGE SCALE GENOMIC DNA]</scope>
    <source>
        <strain evidence="10">UoL-UT</strain>
    </source>
</reference>
<evidence type="ECO:0000259" key="8">
    <source>
        <dbReference type="PROSITE" id="PS01180"/>
    </source>
</evidence>
<evidence type="ECO:0000259" key="9">
    <source>
        <dbReference type="PROSITE" id="PS50026"/>
    </source>
</evidence>
<dbReference type="PROSITE" id="PS00022">
    <property type="entry name" value="EGF_1"/>
    <property type="match status" value="2"/>
</dbReference>
<feature type="disulfide bond" evidence="7">
    <location>
        <begin position="22"/>
        <end position="39"/>
    </location>
</feature>
<evidence type="ECO:0000313" key="11">
    <source>
        <dbReference type="Proteomes" id="UP000288716"/>
    </source>
</evidence>
<dbReference type="SMART" id="SM00181">
    <property type="entry name" value="EGF"/>
    <property type="match status" value="2"/>
</dbReference>
<evidence type="ECO:0000256" key="2">
    <source>
        <dbReference type="ARBA" id="ARBA00022729"/>
    </source>
</evidence>
<dbReference type="STRING" id="299467.A0A443ST52"/>
<accession>A0A443ST52</accession>
<gene>
    <name evidence="10" type="ORF">B4U80_03148</name>
</gene>
<keyword evidence="1 7" id="KW-0245">EGF-like domain</keyword>
<keyword evidence="3" id="KW-0677">Repeat</keyword>
<organism evidence="10 11">
    <name type="scientific">Leptotrombidium deliense</name>
    <dbReference type="NCBI Taxonomy" id="299467"/>
    <lineage>
        <taxon>Eukaryota</taxon>
        <taxon>Metazoa</taxon>
        <taxon>Ecdysozoa</taxon>
        <taxon>Arthropoda</taxon>
        <taxon>Chelicerata</taxon>
        <taxon>Arachnida</taxon>
        <taxon>Acari</taxon>
        <taxon>Acariformes</taxon>
        <taxon>Trombidiformes</taxon>
        <taxon>Prostigmata</taxon>
        <taxon>Anystina</taxon>
        <taxon>Parasitengona</taxon>
        <taxon>Trombiculoidea</taxon>
        <taxon>Trombiculidae</taxon>
        <taxon>Leptotrombidium</taxon>
    </lineage>
</organism>
<feature type="disulfide bond" evidence="7">
    <location>
        <begin position="41"/>
        <end position="50"/>
    </location>
</feature>
<evidence type="ECO:0000256" key="4">
    <source>
        <dbReference type="ARBA" id="ARBA00023157"/>
    </source>
</evidence>
<dbReference type="PROSITE" id="PS01180">
    <property type="entry name" value="CUB"/>
    <property type="match status" value="1"/>
</dbReference>
<dbReference type="SMART" id="SM00179">
    <property type="entry name" value="EGF_CA"/>
    <property type="match status" value="2"/>
</dbReference>
<dbReference type="GO" id="GO:0005112">
    <property type="term" value="F:Notch binding"/>
    <property type="evidence" value="ECO:0007669"/>
    <property type="project" value="TreeGrafter"/>
</dbReference>
<evidence type="ECO:0000256" key="6">
    <source>
        <dbReference type="PROSITE-ProRule" id="PRU00059"/>
    </source>
</evidence>
<dbReference type="InterPro" id="IPR001881">
    <property type="entry name" value="EGF-like_Ca-bd_dom"/>
</dbReference>
<feature type="domain" description="EGF-like" evidence="9">
    <location>
        <begin position="13"/>
        <end position="51"/>
    </location>
</feature>
<evidence type="ECO:0000256" key="1">
    <source>
        <dbReference type="ARBA" id="ARBA00022536"/>
    </source>
</evidence>
<keyword evidence="5" id="KW-0325">Glycoprotein</keyword>
<keyword evidence="4 7" id="KW-1015">Disulfide bond</keyword>
<evidence type="ECO:0000256" key="5">
    <source>
        <dbReference type="ARBA" id="ARBA00023180"/>
    </source>
</evidence>
<feature type="non-terminal residue" evidence="10">
    <location>
        <position position="1"/>
    </location>
</feature>
<dbReference type="AlphaFoldDB" id="A0A443ST52"/>
<sequence>NNGFGRLGCVAKAGSNCTSNPCAFGTCFSSAIAQNGYTCQCFPGYSGLLCDVANDECKSNPCKNGATCIDLDNGFLCVCSVNWKGKTCEQTRDTCGGRFYKREGYIKYPLSTDAGITSGRKCTWRITTTFSKFPYR</sequence>
<dbReference type="InterPro" id="IPR000152">
    <property type="entry name" value="EGF-type_Asp/Asn_hydroxyl_site"/>
</dbReference>
<dbReference type="InterPro" id="IPR000859">
    <property type="entry name" value="CUB_dom"/>
</dbReference>
<dbReference type="EMBL" id="NCKV01000415">
    <property type="protein sequence ID" value="RWS30691.1"/>
    <property type="molecule type" value="Genomic_DNA"/>
</dbReference>
<keyword evidence="2" id="KW-0732">Signal</keyword>
<comment type="caution">
    <text evidence="7">Lacks conserved residue(s) required for the propagation of feature annotation.</text>
</comment>
<dbReference type="Pfam" id="PF00008">
    <property type="entry name" value="EGF"/>
    <property type="match status" value="2"/>
</dbReference>
<dbReference type="InterPro" id="IPR000742">
    <property type="entry name" value="EGF"/>
</dbReference>
<evidence type="ECO:0000256" key="7">
    <source>
        <dbReference type="PROSITE-ProRule" id="PRU00076"/>
    </source>
</evidence>
<dbReference type="Gene3D" id="2.10.25.10">
    <property type="entry name" value="Laminin"/>
    <property type="match status" value="2"/>
</dbReference>
<feature type="non-terminal residue" evidence="10">
    <location>
        <position position="136"/>
    </location>
</feature>
<feature type="disulfide bond" evidence="7">
    <location>
        <begin position="79"/>
        <end position="88"/>
    </location>
</feature>
<feature type="disulfide bond" evidence="7">
    <location>
        <begin position="17"/>
        <end position="27"/>
    </location>
</feature>